<evidence type="ECO:0000256" key="1">
    <source>
        <dbReference type="SAM" id="MobiDB-lite"/>
    </source>
</evidence>
<evidence type="ECO:0000313" key="2">
    <source>
        <dbReference type="EMBL" id="VDL87942.1"/>
    </source>
</evidence>
<evidence type="ECO:0000313" key="3">
    <source>
        <dbReference type="Proteomes" id="UP000275846"/>
    </source>
</evidence>
<feature type="region of interest" description="Disordered" evidence="1">
    <location>
        <begin position="108"/>
        <end position="137"/>
    </location>
</feature>
<dbReference type="EMBL" id="UYSU01003933">
    <property type="protein sequence ID" value="VDL87942.1"/>
    <property type="molecule type" value="Genomic_DNA"/>
</dbReference>
<protein>
    <submittedName>
        <fullName evidence="2 4">Uncharacterized protein</fullName>
    </submittedName>
</protein>
<name>A0A183SBF9_SCHSO</name>
<reference evidence="4" key="1">
    <citation type="submission" date="2016-06" db="UniProtKB">
        <authorList>
            <consortium name="WormBaseParasite"/>
        </authorList>
    </citation>
    <scope>IDENTIFICATION</scope>
</reference>
<dbReference type="AlphaFoldDB" id="A0A183SBF9"/>
<gene>
    <name evidence="2" type="ORF">SSLN_LOCUS1557</name>
</gene>
<organism evidence="4">
    <name type="scientific">Schistocephalus solidus</name>
    <name type="common">Tapeworm</name>
    <dbReference type="NCBI Taxonomy" id="70667"/>
    <lineage>
        <taxon>Eukaryota</taxon>
        <taxon>Metazoa</taxon>
        <taxon>Spiralia</taxon>
        <taxon>Lophotrochozoa</taxon>
        <taxon>Platyhelminthes</taxon>
        <taxon>Cestoda</taxon>
        <taxon>Eucestoda</taxon>
        <taxon>Diphyllobothriidea</taxon>
        <taxon>Diphyllobothriidae</taxon>
        <taxon>Schistocephalus</taxon>
    </lineage>
</organism>
<reference evidence="2 3" key="2">
    <citation type="submission" date="2018-11" db="EMBL/GenBank/DDBJ databases">
        <authorList>
            <consortium name="Pathogen Informatics"/>
        </authorList>
    </citation>
    <scope>NUCLEOTIDE SEQUENCE [LARGE SCALE GENOMIC DNA]</scope>
    <source>
        <strain evidence="2 3">NST_G2</strain>
    </source>
</reference>
<dbReference type="Proteomes" id="UP000275846">
    <property type="component" value="Unassembled WGS sequence"/>
</dbReference>
<keyword evidence="3" id="KW-1185">Reference proteome</keyword>
<proteinExistence type="predicted"/>
<accession>A0A183SBF9</accession>
<sequence length="152" mass="16676">MKPTCRRSCLTFAHPHNWEEPTIVVRPASAVTSSEDGRGTTPVRRSLTYAPIPRVVSGLTPQPAQQNGLATRGDAGVNRMRCCDPIYNEQSWHTRTCRACEVASCDSDRHHDRRNKGTSPIAHILSRATPLPPHSSALNVMAPALKSRDRSG</sequence>
<evidence type="ECO:0000313" key="4">
    <source>
        <dbReference type="WBParaSite" id="SSLN_0000161501-mRNA-1"/>
    </source>
</evidence>
<dbReference type="WBParaSite" id="SSLN_0000161501-mRNA-1">
    <property type="protein sequence ID" value="SSLN_0000161501-mRNA-1"/>
    <property type="gene ID" value="SSLN_0000161501"/>
</dbReference>